<organism evidence="2">
    <name type="scientific">Oryza brachyantha</name>
    <name type="common">malo sina</name>
    <dbReference type="NCBI Taxonomy" id="4533"/>
    <lineage>
        <taxon>Eukaryota</taxon>
        <taxon>Viridiplantae</taxon>
        <taxon>Streptophyta</taxon>
        <taxon>Embryophyta</taxon>
        <taxon>Tracheophyta</taxon>
        <taxon>Spermatophyta</taxon>
        <taxon>Magnoliopsida</taxon>
        <taxon>Liliopsida</taxon>
        <taxon>Poales</taxon>
        <taxon>Poaceae</taxon>
        <taxon>BOP clade</taxon>
        <taxon>Oryzoideae</taxon>
        <taxon>Oryzeae</taxon>
        <taxon>Oryzinae</taxon>
        <taxon>Oryza</taxon>
    </lineage>
</organism>
<feature type="region of interest" description="Disordered" evidence="1">
    <location>
        <begin position="1"/>
        <end position="65"/>
    </location>
</feature>
<name>J3LB67_ORYBR</name>
<dbReference type="EnsemblPlants" id="OB02G18840.1">
    <property type="protein sequence ID" value="OB02G18840.1"/>
    <property type="gene ID" value="OB02G18840"/>
</dbReference>
<gene>
    <name evidence="2" type="primary">LOC102714894</name>
</gene>
<sequence length="124" mass="13249">MHSVCLDQTHQSNATAMSTCHSSPSLLDLVSLPPSPPPPPGPRAPSPSASSSSSSPGGGGAGMVQVVPLDVNEELLGKFRDTSEFGFEYEKSGLWSPLVARPEALALAGTRRRRSWRRKVFCCW</sequence>
<dbReference type="OMA" id="MIAPPEE"/>
<dbReference type="eggNOG" id="ENOG502S80Y">
    <property type="taxonomic scope" value="Eukaryota"/>
</dbReference>
<dbReference type="OrthoDB" id="686565at2759"/>
<reference evidence="2" key="1">
    <citation type="submission" date="2013-04" db="UniProtKB">
        <authorList>
            <consortium name="EnsemblPlants"/>
        </authorList>
    </citation>
    <scope>IDENTIFICATION</scope>
</reference>
<dbReference type="GeneID" id="102714894"/>
<accession>J3LB67</accession>
<feature type="compositionally biased region" description="Polar residues" evidence="1">
    <location>
        <begin position="1"/>
        <end position="21"/>
    </location>
</feature>
<dbReference type="Proteomes" id="UP000006038">
    <property type="component" value="Unassembled WGS sequence"/>
</dbReference>
<feature type="compositionally biased region" description="Low complexity" evidence="1">
    <location>
        <begin position="46"/>
        <end position="55"/>
    </location>
</feature>
<evidence type="ECO:0000313" key="3">
    <source>
        <dbReference type="Proteomes" id="UP000006038"/>
    </source>
</evidence>
<proteinExistence type="predicted"/>
<feature type="compositionally biased region" description="Pro residues" evidence="1">
    <location>
        <begin position="33"/>
        <end position="45"/>
    </location>
</feature>
<feature type="compositionally biased region" description="Low complexity" evidence="1">
    <location>
        <begin position="22"/>
        <end position="32"/>
    </location>
</feature>
<dbReference type="KEGG" id="obr:102714894"/>
<evidence type="ECO:0000313" key="2">
    <source>
        <dbReference type="EnsemblPlants" id="OB02G18840.1"/>
    </source>
</evidence>
<dbReference type="PANTHER" id="PTHR34287:SF16">
    <property type="entry name" value="OS02G0234700 PROTEIN"/>
    <property type="match status" value="1"/>
</dbReference>
<dbReference type="AlphaFoldDB" id="J3LB67"/>
<evidence type="ECO:0000256" key="1">
    <source>
        <dbReference type="SAM" id="MobiDB-lite"/>
    </source>
</evidence>
<protein>
    <submittedName>
        <fullName evidence="2">Uncharacterized protein</fullName>
    </submittedName>
</protein>
<dbReference type="Gramene" id="OB02G18840.1">
    <property type="protein sequence ID" value="OB02G18840.1"/>
    <property type="gene ID" value="OB02G18840"/>
</dbReference>
<keyword evidence="3" id="KW-1185">Reference proteome</keyword>
<dbReference type="RefSeq" id="XP_015689154.1">
    <property type="nucleotide sequence ID" value="XM_015833668.2"/>
</dbReference>
<dbReference type="HOGENOM" id="CLU_175071_0_0_1"/>
<dbReference type="PANTHER" id="PTHR34287">
    <property type="entry name" value="OS06G0551500 PROTEIN-RELATED"/>
    <property type="match status" value="1"/>
</dbReference>